<feature type="compositionally biased region" description="Polar residues" evidence="7">
    <location>
        <begin position="51"/>
        <end position="61"/>
    </location>
</feature>
<dbReference type="InterPro" id="IPR041367">
    <property type="entry name" value="Znf-CCCH_4"/>
</dbReference>
<evidence type="ECO:0000259" key="8">
    <source>
        <dbReference type="PROSITE" id="PS50089"/>
    </source>
</evidence>
<dbReference type="PANTHER" id="PTHR11224:SF10">
    <property type="entry name" value="IP09428P-RELATED"/>
    <property type="match status" value="1"/>
</dbReference>
<dbReference type="SUPFAM" id="SSF57850">
    <property type="entry name" value="RING/U-box"/>
    <property type="match status" value="1"/>
</dbReference>
<keyword evidence="4 6" id="KW-0863">Zinc-finger</keyword>
<dbReference type="PROSITE" id="PS50089">
    <property type="entry name" value="ZF_RING_2"/>
    <property type="match status" value="1"/>
</dbReference>
<evidence type="ECO:0000256" key="7">
    <source>
        <dbReference type="SAM" id="MobiDB-lite"/>
    </source>
</evidence>
<evidence type="ECO:0000256" key="4">
    <source>
        <dbReference type="ARBA" id="ARBA00022771"/>
    </source>
</evidence>
<dbReference type="Pfam" id="PF18044">
    <property type="entry name" value="zf-CCCH_4"/>
    <property type="match status" value="1"/>
</dbReference>
<feature type="compositionally biased region" description="Low complexity" evidence="7">
    <location>
        <begin position="1"/>
        <end position="11"/>
    </location>
</feature>
<feature type="zinc finger region" description="C3H1-type" evidence="6">
    <location>
        <begin position="266"/>
        <end position="295"/>
    </location>
</feature>
<evidence type="ECO:0000259" key="9">
    <source>
        <dbReference type="PROSITE" id="PS50103"/>
    </source>
</evidence>
<dbReference type="SUPFAM" id="SSF90229">
    <property type="entry name" value="CCCH zinc finger"/>
    <property type="match status" value="1"/>
</dbReference>
<dbReference type="Gene3D" id="2.30.30.1190">
    <property type="match status" value="1"/>
</dbReference>
<dbReference type="GO" id="GO:0008270">
    <property type="term" value="F:zinc ion binding"/>
    <property type="evidence" value="ECO:0007669"/>
    <property type="project" value="UniProtKB-KW"/>
</dbReference>
<feature type="domain" description="RING-type" evidence="8">
    <location>
        <begin position="184"/>
        <end position="237"/>
    </location>
</feature>
<dbReference type="PANTHER" id="PTHR11224">
    <property type="entry name" value="MAKORIN-RELATED"/>
    <property type="match status" value="1"/>
</dbReference>
<evidence type="ECO:0008006" key="11">
    <source>
        <dbReference type="Google" id="ProtNLM"/>
    </source>
</evidence>
<dbReference type="GO" id="GO:0000209">
    <property type="term" value="P:protein polyubiquitination"/>
    <property type="evidence" value="ECO:0007669"/>
    <property type="project" value="InterPro"/>
</dbReference>
<evidence type="ECO:0000256" key="2">
    <source>
        <dbReference type="ARBA" id="ARBA00022723"/>
    </source>
</evidence>
<dbReference type="InterPro" id="IPR000571">
    <property type="entry name" value="Znf_CCCH"/>
</dbReference>
<dbReference type="InterPro" id="IPR001841">
    <property type="entry name" value="Znf_RING"/>
</dbReference>
<feature type="domain" description="C3H1-type" evidence="9">
    <location>
        <begin position="98"/>
        <end position="125"/>
    </location>
</feature>
<evidence type="ECO:0000256" key="6">
    <source>
        <dbReference type="PROSITE-ProRule" id="PRU00723"/>
    </source>
</evidence>
<dbReference type="InterPro" id="IPR036855">
    <property type="entry name" value="Znf_CCCH_sf"/>
</dbReference>
<accession>A0A7S3DEQ7</accession>
<dbReference type="SMART" id="SM00356">
    <property type="entry name" value="ZnF_C3H1"/>
    <property type="match status" value="2"/>
</dbReference>
<organism evidence="10">
    <name type="scientific">Palpitomonas bilix</name>
    <dbReference type="NCBI Taxonomy" id="652834"/>
    <lineage>
        <taxon>Eukaryota</taxon>
        <taxon>Eukaryota incertae sedis</taxon>
    </lineage>
</organism>
<sequence length="332" mass="36912">MAYYPPHSSPAYPKPRDEWDDQYDADQDPLGVTTFLIGGGANEVRGAPPSAEQTQGGSVWQQRRPRLEAQPPAASVPTYYSQPAYRQAVIEVEEEDPRAVLPLCRFHLTGSCRYGQQCRFPHGDECPHCHRPVLHPFMPEQRDFHLAECSSRSADAVLGMGEGVEGSAAGGEEGEEGGAEEMKCGICLELVKNSGQPYGLLNGCDHVFCLVCIRNWRESAKMEEEKLEAARSCPLCRNHSDFVVPSWVFPSSAEEKEMIIAGYKRNCARIPCKHFNFGQGECPFGSSCFYDHRYRDGRPASPPDLRLAAREDGRLEVMKAVTLSDFLPIKGR</sequence>
<evidence type="ECO:0000256" key="5">
    <source>
        <dbReference type="ARBA" id="ARBA00022833"/>
    </source>
</evidence>
<dbReference type="InterPro" id="IPR017907">
    <property type="entry name" value="Znf_RING_CS"/>
</dbReference>
<feature type="zinc finger region" description="C3H1-type" evidence="6">
    <location>
        <begin position="98"/>
        <end position="125"/>
    </location>
</feature>
<dbReference type="InterPro" id="IPR045072">
    <property type="entry name" value="MKRN-like"/>
</dbReference>
<reference evidence="10" key="1">
    <citation type="submission" date="2021-01" db="EMBL/GenBank/DDBJ databases">
        <authorList>
            <person name="Corre E."/>
            <person name="Pelletier E."/>
            <person name="Niang G."/>
            <person name="Scheremetjew M."/>
            <person name="Finn R."/>
            <person name="Kale V."/>
            <person name="Holt S."/>
            <person name="Cochrane G."/>
            <person name="Meng A."/>
            <person name="Brown T."/>
            <person name="Cohen L."/>
        </authorList>
    </citation>
    <scope>NUCLEOTIDE SEQUENCE</scope>
    <source>
        <strain evidence="10">NIES-2562</strain>
    </source>
</reference>
<dbReference type="GO" id="GO:0061630">
    <property type="term" value="F:ubiquitin protein ligase activity"/>
    <property type="evidence" value="ECO:0007669"/>
    <property type="project" value="InterPro"/>
</dbReference>
<dbReference type="InterPro" id="IPR013083">
    <property type="entry name" value="Znf_RING/FYVE/PHD"/>
</dbReference>
<proteinExistence type="predicted"/>
<evidence type="ECO:0000313" key="10">
    <source>
        <dbReference type="EMBL" id="CAE0255080.1"/>
    </source>
</evidence>
<evidence type="ECO:0000256" key="3">
    <source>
        <dbReference type="ARBA" id="ARBA00022737"/>
    </source>
</evidence>
<keyword evidence="3" id="KW-0677">Repeat</keyword>
<dbReference type="CDD" id="cd16521">
    <property type="entry name" value="RING-HC_MKRN"/>
    <property type="match status" value="1"/>
</dbReference>
<dbReference type="AlphaFoldDB" id="A0A7S3DEQ7"/>
<protein>
    <recommendedName>
        <fullName evidence="11">RING-type E3 ubiquitin transferase</fullName>
    </recommendedName>
</protein>
<feature type="region of interest" description="Disordered" evidence="7">
    <location>
        <begin position="1"/>
        <end position="75"/>
    </location>
</feature>
<name>A0A7S3DEQ7_9EUKA</name>
<evidence type="ECO:0000256" key="1">
    <source>
        <dbReference type="ARBA" id="ARBA00022679"/>
    </source>
</evidence>
<keyword evidence="2 6" id="KW-0479">Metal-binding</keyword>
<gene>
    <name evidence="10" type="ORF">PBIL07802_LOCUS17332</name>
</gene>
<keyword evidence="1" id="KW-0808">Transferase</keyword>
<feature type="compositionally biased region" description="Acidic residues" evidence="7">
    <location>
        <begin position="18"/>
        <end position="27"/>
    </location>
</feature>
<dbReference type="Gene3D" id="3.30.40.10">
    <property type="entry name" value="Zinc/RING finger domain, C3HC4 (zinc finger)"/>
    <property type="match status" value="1"/>
</dbReference>
<dbReference type="PROSITE" id="PS00518">
    <property type="entry name" value="ZF_RING_1"/>
    <property type="match status" value="1"/>
</dbReference>
<dbReference type="Pfam" id="PF13639">
    <property type="entry name" value="zf-RING_2"/>
    <property type="match status" value="1"/>
</dbReference>
<dbReference type="PROSITE" id="PS50103">
    <property type="entry name" value="ZF_C3H1"/>
    <property type="match status" value="2"/>
</dbReference>
<keyword evidence="5 6" id="KW-0862">Zinc</keyword>
<dbReference type="SMART" id="SM00184">
    <property type="entry name" value="RING"/>
    <property type="match status" value="1"/>
</dbReference>
<feature type="domain" description="C3H1-type" evidence="9">
    <location>
        <begin position="266"/>
        <end position="295"/>
    </location>
</feature>
<dbReference type="EMBL" id="HBIB01026763">
    <property type="protein sequence ID" value="CAE0255080.1"/>
    <property type="molecule type" value="Transcribed_RNA"/>
</dbReference>